<dbReference type="PANTHER" id="PTHR47396">
    <property type="entry name" value="TYPE I RESTRICTION ENZYME ECOKI R PROTEIN"/>
    <property type="match status" value="1"/>
</dbReference>
<proteinExistence type="predicted"/>
<dbReference type="Gene3D" id="3.40.50.300">
    <property type="entry name" value="P-loop containing nucleotide triphosphate hydrolases"/>
    <property type="match status" value="2"/>
</dbReference>
<name>A0A6J5BUM1_9BURK</name>
<dbReference type="CDD" id="cd18785">
    <property type="entry name" value="SF2_C"/>
    <property type="match status" value="1"/>
</dbReference>
<protein>
    <recommendedName>
        <fullName evidence="5">Superfamily II DNA or RNA helicase</fullName>
    </recommendedName>
</protein>
<gene>
    <name evidence="3" type="ORF">LMG24238_04677</name>
</gene>
<dbReference type="PROSITE" id="PS51194">
    <property type="entry name" value="HELICASE_CTER"/>
    <property type="match status" value="1"/>
</dbReference>
<organism evidence="3 4">
    <name type="scientific">Paraburkholderia sediminicola</name>
    <dbReference type="NCBI Taxonomy" id="458836"/>
    <lineage>
        <taxon>Bacteria</taxon>
        <taxon>Pseudomonadati</taxon>
        <taxon>Pseudomonadota</taxon>
        <taxon>Betaproteobacteria</taxon>
        <taxon>Burkholderiales</taxon>
        <taxon>Burkholderiaceae</taxon>
        <taxon>Paraburkholderia</taxon>
    </lineage>
</organism>
<dbReference type="Pfam" id="PF04851">
    <property type="entry name" value="ResIII"/>
    <property type="match status" value="1"/>
</dbReference>
<dbReference type="PANTHER" id="PTHR47396:SF1">
    <property type="entry name" value="ATP-DEPENDENT HELICASE IRC3-RELATED"/>
    <property type="match status" value="1"/>
</dbReference>
<dbReference type="EMBL" id="CADIKC010000007">
    <property type="protein sequence ID" value="CAB3718558.1"/>
    <property type="molecule type" value="Genomic_DNA"/>
</dbReference>
<dbReference type="PROSITE" id="PS51192">
    <property type="entry name" value="HELICASE_ATP_BIND_1"/>
    <property type="match status" value="1"/>
</dbReference>
<accession>A0A6J5BUM1</accession>
<feature type="domain" description="Helicase ATP-binding" evidence="1">
    <location>
        <begin position="34"/>
        <end position="204"/>
    </location>
</feature>
<dbReference type="Proteomes" id="UP000494255">
    <property type="component" value="Unassembled WGS sequence"/>
</dbReference>
<dbReference type="GO" id="GO:0005524">
    <property type="term" value="F:ATP binding"/>
    <property type="evidence" value="ECO:0007669"/>
    <property type="project" value="InterPro"/>
</dbReference>
<dbReference type="Pfam" id="PF00271">
    <property type="entry name" value="Helicase_C"/>
    <property type="match status" value="1"/>
</dbReference>
<dbReference type="SMART" id="SM00487">
    <property type="entry name" value="DEXDc"/>
    <property type="match status" value="1"/>
</dbReference>
<evidence type="ECO:0000259" key="1">
    <source>
        <dbReference type="PROSITE" id="PS51192"/>
    </source>
</evidence>
<feature type="domain" description="Helicase C-terminal" evidence="2">
    <location>
        <begin position="275"/>
        <end position="434"/>
    </location>
</feature>
<evidence type="ECO:0000313" key="3">
    <source>
        <dbReference type="EMBL" id="CAB3718558.1"/>
    </source>
</evidence>
<dbReference type="RefSeq" id="WP_175052574.1">
    <property type="nucleotide sequence ID" value="NZ_CADIKC010000007.1"/>
</dbReference>
<dbReference type="InterPro" id="IPR014001">
    <property type="entry name" value="Helicase_ATP-bd"/>
</dbReference>
<dbReference type="GeneID" id="97043279"/>
<dbReference type="AlphaFoldDB" id="A0A6J5BUM1"/>
<dbReference type="InterPro" id="IPR006935">
    <property type="entry name" value="Helicase/UvrB_N"/>
</dbReference>
<dbReference type="SUPFAM" id="SSF52540">
    <property type="entry name" value="P-loop containing nucleoside triphosphate hydrolases"/>
    <property type="match status" value="1"/>
</dbReference>
<evidence type="ECO:0000313" key="4">
    <source>
        <dbReference type="Proteomes" id="UP000494255"/>
    </source>
</evidence>
<dbReference type="GO" id="GO:0005829">
    <property type="term" value="C:cytosol"/>
    <property type="evidence" value="ECO:0007669"/>
    <property type="project" value="TreeGrafter"/>
</dbReference>
<reference evidence="3 4" key="1">
    <citation type="submission" date="2020-04" db="EMBL/GenBank/DDBJ databases">
        <authorList>
            <person name="De Canck E."/>
        </authorList>
    </citation>
    <scope>NUCLEOTIDE SEQUENCE [LARGE SCALE GENOMIC DNA]</scope>
    <source>
        <strain evidence="3 4">LMG 24238</strain>
    </source>
</reference>
<dbReference type="InterPro" id="IPR050742">
    <property type="entry name" value="Helicase_Restrict-Modif_Enz"/>
</dbReference>
<evidence type="ECO:0008006" key="5">
    <source>
        <dbReference type="Google" id="ProtNLM"/>
    </source>
</evidence>
<dbReference type="GO" id="GO:0003677">
    <property type="term" value="F:DNA binding"/>
    <property type="evidence" value="ECO:0007669"/>
    <property type="project" value="InterPro"/>
</dbReference>
<dbReference type="InterPro" id="IPR001650">
    <property type="entry name" value="Helicase_C-like"/>
</dbReference>
<evidence type="ECO:0000259" key="2">
    <source>
        <dbReference type="PROSITE" id="PS51194"/>
    </source>
</evidence>
<dbReference type="GO" id="GO:0016787">
    <property type="term" value="F:hydrolase activity"/>
    <property type="evidence" value="ECO:0007669"/>
    <property type="project" value="InterPro"/>
</dbReference>
<sequence length="600" mass="67311">MTKPFQDRRPDIAGNQHIRTPQREAFQALVEYANAPSETEREVGIVLPVGCGKSGTITLAPFAFRSSRALVVAPGVSIASQLESDFNPTNPRMFYQKCHVLDVGPYPEPVEIRGTTTNRADLEEADVVVTNIQQLQGDENRWLQNLPDDFFDLILFDEGHHSVAATWEVLKNRFPQARIVNFSATPMRADGQIMAGRVLYSYPISRAIREGYVKHLKAVQLNPRTLRYVRRADGQEIEVTLDEVRRLGEQEADFRRSIVTSAETLNTIVDASIRELQRLRDETGESRLKIIASALNFEHCAQIVEAYRARGQRADYVHSRQDGAANQRVMQRLEGHELDVIVQVRKLGEGFDHPYLSVAAVFSIFSNLSPFVQFVGRVMRVIRQNAPDHPENRGVVVFHAGANIARQWSDFQEYSQADQEYFDQLLPLEGMDPGSSESEREIVPDVRQEVEVEVRAQSEVHIEELPLLAGDEAAAIRLLQERGLIPNEFDPGSQTLKPVPTTKVAQRQAMRSTLATRSMNEAARILQARGINPGGSDLDRQRLGRQNLIVLKSAIDRQVNAAVGRSAGQRHDFSRQELDLIEARFGELVAIAVAEVFNGN</sequence>
<keyword evidence="4" id="KW-1185">Reference proteome</keyword>
<dbReference type="InterPro" id="IPR027417">
    <property type="entry name" value="P-loop_NTPase"/>
</dbReference>